<proteinExistence type="inferred from homology"/>
<accession>A0AAV5CE57</accession>
<evidence type="ECO:0000256" key="1">
    <source>
        <dbReference type="ARBA" id="ARBA00009995"/>
    </source>
</evidence>
<dbReference type="PANTHER" id="PTHR48049">
    <property type="entry name" value="GLYCOSYLTRANSFERASE"/>
    <property type="match status" value="1"/>
</dbReference>
<reference evidence="3" key="1">
    <citation type="journal article" date="2018" name="DNA Res.">
        <title>Multiple hybrid de novo genome assembly of finger millet, an orphan allotetraploid crop.</title>
        <authorList>
            <person name="Hatakeyama M."/>
            <person name="Aluri S."/>
            <person name="Balachadran M.T."/>
            <person name="Sivarajan S.R."/>
            <person name="Patrignani A."/>
            <person name="Gruter S."/>
            <person name="Poveda L."/>
            <person name="Shimizu-Inatsugi R."/>
            <person name="Baeten J."/>
            <person name="Francoijs K.J."/>
            <person name="Nataraja K.N."/>
            <person name="Reddy Y.A.N."/>
            <person name="Phadnis S."/>
            <person name="Ravikumar R.L."/>
            <person name="Schlapbach R."/>
            <person name="Sreeman S.M."/>
            <person name="Shimizu K.K."/>
        </authorList>
    </citation>
    <scope>NUCLEOTIDE SEQUENCE</scope>
</reference>
<dbReference type="PANTHER" id="PTHR48049:SF60">
    <property type="entry name" value="UDP-GLYCOSYLTRANSFERASE 91B1"/>
    <property type="match status" value="1"/>
</dbReference>
<dbReference type="SUPFAM" id="SSF53756">
    <property type="entry name" value="UDP-Glycosyltransferase/glycogen phosphorylase"/>
    <property type="match status" value="1"/>
</dbReference>
<dbReference type="AlphaFoldDB" id="A0AAV5CE57"/>
<dbReference type="GO" id="GO:0035251">
    <property type="term" value="F:UDP-glucosyltransferase activity"/>
    <property type="evidence" value="ECO:0007669"/>
    <property type="project" value="InterPro"/>
</dbReference>
<organism evidence="3 4">
    <name type="scientific">Eleusine coracana subsp. coracana</name>
    <dbReference type="NCBI Taxonomy" id="191504"/>
    <lineage>
        <taxon>Eukaryota</taxon>
        <taxon>Viridiplantae</taxon>
        <taxon>Streptophyta</taxon>
        <taxon>Embryophyta</taxon>
        <taxon>Tracheophyta</taxon>
        <taxon>Spermatophyta</taxon>
        <taxon>Magnoliopsida</taxon>
        <taxon>Liliopsida</taxon>
        <taxon>Poales</taxon>
        <taxon>Poaceae</taxon>
        <taxon>PACMAD clade</taxon>
        <taxon>Chloridoideae</taxon>
        <taxon>Cynodonteae</taxon>
        <taxon>Eleusininae</taxon>
        <taxon>Eleusine</taxon>
    </lineage>
</organism>
<evidence type="ECO:0000313" key="3">
    <source>
        <dbReference type="EMBL" id="GJM96321.1"/>
    </source>
</evidence>
<dbReference type="InterPro" id="IPR058980">
    <property type="entry name" value="Glyco_transf_N"/>
</dbReference>
<evidence type="ECO:0000259" key="2">
    <source>
        <dbReference type="Pfam" id="PF26168"/>
    </source>
</evidence>
<comment type="caution">
    <text evidence="3">The sequence shown here is derived from an EMBL/GenBank/DDBJ whole genome shotgun (WGS) entry which is preliminary data.</text>
</comment>
<feature type="domain" description="Glycosyltransferase N-terminal" evidence="2">
    <location>
        <begin position="16"/>
        <end position="142"/>
    </location>
</feature>
<gene>
    <name evidence="3" type="primary">ga13144</name>
    <name evidence="3" type="ORF">PR202_ga13144</name>
</gene>
<dbReference type="Pfam" id="PF26168">
    <property type="entry name" value="Glyco_transf_N"/>
    <property type="match status" value="1"/>
</dbReference>
<name>A0AAV5CE57_ELECO</name>
<dbReference type="EMBL" id="BQKI01000006">
    <property type="protein sequence ID" value="GJM96321.1"/>
    <property type="molecule type" value="Genomic_DNA"/>
</dbReference>
<dbReference type="Proteomes" id="UP001054889">
    <property type="component" value="Unassembled WGS sequence"/>
</dbReference>
<sequence>MDADSSSSSSSSSPLHVVICPWLAFGHLLPCLDLAEHLASRGHRVSYVSTPRNIARLPPVRTDAAPLLELVALPFPRVEGLADGAESTKDVPFDKVELLWKAFDGLAAPFAEFMRAACAAEGRRPDWVIADPFHHWAAAAALEHKVRDESQIARFLFCCLGFY</sequence>
<comment type="similarity">
    <text evidence="1">Belongs to the UDP-glycosyltransferase family.</text>
</comment>
<reference evidence="3" key="2">
    <citation type="submission" date="2021-12" db="EMBL/GenBank/DDBJ databases">
        <title>Resequencing data analysis of finger millet.</title>
        <authorList>
            <person name="Hatakeyama M."/>
            <person name="Aluri S."/>
            <person name="Balachadran M.T."/>
            <person name="Sivarajan S.R."/>
            <person name="Poveda L."/>
            <person name="Shimizu-Inatsugi R."/>
            <person name="Schlapbach R."/>
            <person name="Sreeman S.M."/>
            <person name="Shimizu K.K."/>
        </authorList>
    </citation>
    <scope>NUCLEOTIDE SEQUENCE</scope>
</reference>
<evidence type="ECO:0000313" key="4">
    <source>
        <dbReference type="Proteomes" id="UP001054889"/>
    </source>
</evidence>
<protein>
    <recommendedName>
        <fullName evidence="2">Glycosyltransferase N-terminal domain-containing protein</fullName>
    </recommendedName>
</protein>
<keyword evidence="4" id="KW-1185">Reference proteome</keyword>
<dbReference type="InterPro" id="IPR050481">
    <property type="entry name" value="UDP-glycosyltransf_plant"/>
</dbReference>
<dbReference type="Gene3D" id="3.40.50.2000">
    <property type="entry name" value="Glycogen Phosphorylase B"/>
    <property type="match status" value="1"/>
</dbReference>